<dbReference type="PRINTS" id="PR00370">
    <property type="entry name" value="FMOXYGENASE"/>
</dbReference>
<evidence type="ECO:0000256" key="4">
    <source>
        <dbReference type="ARBA" id="ARBA00022857"/>
    </source>
</evidence>
<dbReference type="PANTHER" id="PTHR23023">
    <property type="entry name" value="DIMETHYLANILINE MONOOXYGENASE"/>
    <property type="match status" value="1"/>
</dbReference>
<accession>A0A6P4A8C6</accession>
<keyword evidence="4" id="KW-0521">NADP</keyword>
<dbReference type="PIRSF" id="PIRSF000332">
    <property type="entry name" value="FMO"/>
    <property type="match status" value="1"/>
</dbReference>
<name>A0A6P4A8C6_ZIZJJ</name>
<comment type="cofactor">
    <cofactor evidence="6">
        <name>FAD</name>
        <dbReference type="ChEBI" id="CHEBI:57692"/>
    </cofactor>
</comment>
<evidence type="ECO:0000256" key="6">
    <source>
        <dbReference type="RuleBase" id="RU361177"/>
    </source>
</evidence>
<evidence type="ECO:0000313" key="7">
    <source>
        <dbReference type="Proteomes" id="UP001652623"/>
    </source>
</evidence>
<reference evidence="7" key="1">
    <citation type="submission" date="2025-05" db="UniProtKB">
        <authorList>
            <consortium name="RefSeq"/>
        </authorList>
    </citation>
    <scope>NUCLEOTIDE SEQUENCE [LARGE SCALE GENOMIC DNA]</scope>
</reference>
<comment type="similarity">
    <text evidence="1 6">Belongs to the FMO family.</text>
</comment>
<keyword evidence="3 6" id="KW-0274">FAD</keyword>
<evidence type="ECO:0000256" key="3">
    <source>
        <dbReference type="ARBA" id="ARBA00022827"/>
    </source>
</evidence>
<dbReference type="GO" id="GO:0050661">
    <property type="term" value="F:NADP binding"/>
    <property type="evidence" value="ECO:0007669"/>
    <property type="project" value="InterPro"/>
</dbReference>
<dbReference type="Proteomes" id="UP001652623">
    <property type="component" value="Chromosome 2"/>
</dbReference>
<evidence type="ECO:0000256" key="5">
    <source>
        <dbReference type="ARBA" id="ARBA00023002"/>
    </source>
</evidence>
<dbReference type="InterPro" id="IPR020946">
    <property type="entry name" value="Flavin_mOase-like"/>
</dbReference>
<dbReference type="AlphaFoldDB" id="A0A6P4A8C6"/>
<dbReference type="GO" id="GO:0050660">
    <property type="term" value="F:flavin adenine dinucleotide binding"/>
    <property type="evidence" value="ECO:0007669"/>
    <property type="project" value="InterPro"/>
</dbReference>
<dbReference type="InterPro" id="IPR000960">
    <property type="entry name" value="Flavin_mOase"/>
</dbReference>
<evidence type="ECO:0000313" key="8">
    <source>
        <dbReference type="RefSeq" id="XP_015882024.2"/>
    </source>
</evidence>
<dbReference type="InterPro" id="IPR036188">
    <property type="entry name" value="FAD/NAD-bd_sf"/>
</dbReference>
<evidence type="ECO:0000256" key="2">
    <source>
        <dbReference type="ARBA" id="ARBA00022630"/>
    </source>
</evidence>
<protein>
    <recommendedName>
        <fullName evidence="6">Flavin-containing monooxygenase</fullName>
        <ecNumber evidence="6">1.-.-.-</ecNumber>
    </recommendedName>
</protein>
<dbReference type="GO" id="GO:0004499">
    <property type="term" value="F:N,N-dimethylaniline monooxygenase activity"/>
    <property type="evidence" value="ECO:0007669"/>
    <property type="project" value="InterPro"/>
</dbReference>
<dbReference type="Gene3D" id="3.50.50.60">
    <property type="entry name" value="FAD/NAD(P)-binding domain"/>
    <property type="match status" value="2"/>
</dbReference>
<dbReference type="GeneID" id="107417885"/>
<evidence type="ECO:0000256" key="1">
    <source>
        <dbReference type="ARBA" id="ARBA00009183"/>
    </source>
</evidence>
<proteinExistence type="inferred from homology"/>
<gene>
    <name evidence="8" type="primary">LOC107417885</name>
</gene>
<dbReference type="InParanoid" id="A0A6P4A8C6"/>
<dbReference type="EC" id="1.-.-.-" evidence="6"/>
<keyword evidence="6" id="KW-0503">Monooxygenase</keyword>
<dbReference type="KEGG" id="zju:107417885"/>
<dbReference type="SUPFAM" id="SSF51905">
    <property type="entry name" value="FAD/NAD(P)-binding domain"/>
    <property type="match status" value="2"/>
</dbReference>
<dbReference type="Pfam" id="PF00743">
    <property type="entry name" value="FMO-like"/>
    <property type="match status" value="2"/>
</dbReference>
<keyword evidence="7" id="KW-1185">Reference proteome</keyword>
<dbReference type="InterPro" id="IPR050346">
    <property type="entry name" value="FMO-like"/>
</dbReference>
<keyword evidence="5 6" id="KW-0560">Oxidoreductase</keyword>
<keyword evidence="2 6" id="KW-0285">Flavoprotein</keyword>
<organism evidence="7 8">
    <name type="scientific">Ziziphus jujuba</name>
    <name type="common">Chinese jujube</name>
    <name type="synonym">Ziziphus sativa</name>
    <dbReference type="NCBI Taxonomy" id="326968"/>
    <lineage>
        <taxon>Eukaryota</taxon>
        <taxon>Viridiplantae</taxon>
        <taxon>Streptophyta</taxon>
        <taxon>Embryophyta</taxon>
        <taxon>Tracheophyta</taxon>
        <taxon>Spermatophyta</taxon>
        <taxon>Magnoliopsida</taxon>
        <taxon>eudicotyledons</taxon>
        <taxon>Gunneridae</taxon>
        <taxon>Pentapetalae</taxon>
        <taxon>rosids</taxon>
        <taxon>fabids</taxon>
        <taxon>Rosales</taxon>
        <taxon>Rhamnaceae</taxon>
        <taxon>Paliureae</taxon>
        <taxon>Ziziphus</taxon>
    </lineage>
</organism>
<reference evidence="8" key="2">
    <citation type="submission" date="2025-08" db="UniProtKB">
        <authorList>
            <consortium name="RefSeq"/>
        </authorList>
    </citation>
    <scope>IDENTIFICATION</scope>
    <source>
        <tissue evidence="8">Seedling</tissue>
    </source>
</reference>
<sequence>MGRSVRAAVIGAGVAGLCAARELQRQGLKVVIFDKADRIGGTWIYDPRIESDPLGLDPTREIVHSSLYRSLRTNLPRQLMGFLDYPFPNRQNGDPRPFPGHEEVLYFLNKFADDFGLRELVKFNSEIVRVAPVDETKNDEWLVEWRTRGSDSLSREVFDAVVVCVGNFTEPEVPTIPGLENWPGYKLHSHNYRVAESFRGQTVVVIGFGASAFDISRDIATEAKEVHIAIRKPDVQVGKLESHNNIWHHKMIEQAYEDGSIAFQDGSLVYADTIVYCTGYRYHFPFLETKGIVTIEENRVGPLYKHIFPPRLAPWLSFIGIPFKNAVFPLVDIQSKWMARVLSGKVALPKEEEMMASTNQLYKQMEENGVPKCFTHALHPYEMEYQNGLLAEIGWPELEEWRGKVYAKSINFITTMHDGYKDQWDSAYWEALSDS</sequence>
<dbReference type="RefSeq" id="XP_015882024.2">
    <property type="nucleotide sequence ID" value="XM_016026538.4"/>
</dbReference>